<dbReference type="SUPFAM" id="SSF54695">
    <property type="entry name" value="POZ domain"/>
    <property type="match status" value="1"/>
</dbReference>
<dbReference type="EMBL" id="LLXL01001493">
    <property type="protein sequence ID" value="PKK64189.1"/>
    <property type="molecule type" value="Genomic_DNA"/>
</dbReference>
<comment type="caution">
    <text evidence="3">The sequence shown here is derived from an EMBL/GenBank/DDBJ whole genome shotgun (WGS) entry which is preliminary data.</text>
</comment>
<dbReference type="Pfam" id="PF07534">
    <property type="entry name" value="TLD"/>
    <property type="match status" value="1"/>
</dbReference>
<dbReference type="Proteomes" id="UP000233469">
    <property type="component" value="Unassembled WGS sequence"/>
</dbReference>
<dbReference type="VEuPathDB" id="FungiDB:RhiirA1_536984"/>
<dbReference type="InterPro" id="IPR051481">
    <property type="entry name" value="BTB-POZ/Galectin-3-binding"/>
</dbReference>
<dbReference type="Gene3D" id="3.30.710.10">
    <property type="entry name" value="Potassium Channel Kv1.1, Chain A"/>
    <property type="match status" value="1"/>
</dbReference>
<feature type="domain" description="BTB" evidence="1">
    <location>
        <begin position="23"/>
        <end position="92"/>
    </location>
</feature>
<sequence>MSAKLSNLVLKEYTKILKTGEFSDVEILVGEKQNTKTFHLHSLILKVCSPYFRSAFSDNWIIIENNIIKYQKPNISVKVFEILINGKLELTKHDIKTIIELLIAADELCLNELCSYIEKYLLNDKESLKSNFILILNTIEKYDRFTILSQFCKTSCRKDPSIVFRADDFVTIGQECFLEFLTKYSDSLKQIEVWNKLTEWAIAKSNNELPSDATMWTIDNITTFGTLIQPFISHINFQKVSSIDFITKIKPFKSIFDDKFYNKIVEDHCLNADLTSPQIVKYLDSQIINLRDASLICNWIKAMKKQKWEVTYDFDLLVRGSRDGFDKNIFHKYCDKKKPTVTIARVKNSNEILGGFNPCNWKSVAGFGEFISTEESFIFSLDKDNLENSIFSKVIDTEHAILTSRKRGPFFGHGNSDFELLYRDKLGQCSKNGYEKAIRQSNEYFEVDDYELKQKLFMNNFTIQVKLLKTNIKMKIDKELNDISDIEKFV</sequence>
<feature type="domain" description="TLDc" evidence="2">
    <location>
        <begin position="286"/>
        <end position="456"/>
    </location>
</feature>
<dbReference type="PROSITE" id="PS51886">
    <property type="entry name" value="TLDC"/>
    <property type="match status" value="1"/>
</dbReference>
<evidence type="ECO:0000259" key="1">
    <source>
        <dbReference type="PROSITE" id="PS50097"/>
    </source>
</evidence>
<organism evidence="3 4">
    <name type="scientific">Rhizophagus irregularis</name>
    <dbReference type="NCBI Taxonomy" id="588596"/>
    <lineage>
        <taxon>Eukaryota</taxon>
        <taxon>Fungi</taxon>
        <taxon>Fungi incertae sedis</taxon>
        <taxon>Mucoromycota</taxon>
        <taxon>Glomeromycotina</taxon>
        <taxon>Glomeromycetes</taxon>
        <taxon>Glomerales</taxon>
        <taxon>Glomeraceae</taxon>
        <taxon>Rhizophagus</taxon>
    </lineage>
</organism>
<proteinExistence type="predicted"/>
<gene>
    <name evidence="3" type="ORF">RhiirC2_854496</name>
</gene>
<dbReference type="InterPro" id="IPR006571">
    <property type="entry name" value="TLDc_dom"/>
</dbReference>
<dbReference type="CDD" id="cd18186">
    <property type="entry name" value="BTB_POZ_ZBTB_KLHL-like"/>
    <property type="match status" value="1"/>
</dbReference>
<dbReference type="InterPro" id="IPR011333">
    <property type="entry name" value="SKP1/BTB/POZ_sf"/>
</dbReference>
<evidence type="ECO:0000259" key="2">
    <source>
        <dbReference type="PROSITE" id="PS51886"/>
    </source>
</evidence>
<dbReference type="InterPro" id="IPR000210">
    <property type="entry name" value="BTB/POZ_dom"/>
</dbReference>
<protein>
    <submittedName>
        <fullName evidence="3">BTB-domain-containing protein</fullName>
    </submittedName>
</protein>
<reference evidence="3 4" key="2">
    <citation type="submission" date="2017-10" db="EMBL/GenBank/DDBJ databases">
        <title>Extensive intraspecific genome diversity in a model arbuscular mycorrhizal fungus.</title>
        <authorList>
            <person name="Chen E.C.H."/>
            <person name="Morin E."/>
            <person name="Baudet D."/>
            <person name="Noel J."/>
            <person name="Ndikumana S."/>
            <person name="Charron P."/>
            <person name="St-Onge C."/>
            <person name="Giorgi J."/>
            <person name="Grigoriev I.V."/>
            <person name="Roux C."/>
            <person name="Martin F.M."/>
            <person name="Corradi N."/>
        </authorList>
    </citation>
    <scope>NUCLEOTIDE SEQUENCE [LARGE SCALE GENOMIC DNA]</scope>
    <source>
        <strain evidence="3 4">C2</strain>
    </source>
</reference>
<dbReference type="SMART" id="SM00225">
    <property type="entry name" value="BTB"/>
    <property type="match status" value="1"/>
</dbReference>
<evidence type="ECO:0000313" key="3">
    <source>
        <dbReference type="EMBL" id="PKK64189.1"/>
    </source>
</evidence>
<dbReference type="AlphaFoldDB" id="A0A2N1MRC3"/>
<dbReference type="PANTHER" id="PTHR24410:SF23">
    <property type="entry name" value="BTB DOMAIN-CONTAINING PROTEIN-RELATED"/>
    <property type="match status" value="1"/>
</dbReference>
<dbReference type="PROSITE" id="PS50097">
    <property type="entry name" value="BTB"/>
    <property type="match status" value="1"/>
</dbReference>
<name>A0A2N1MRC3_9GLOM</name>
<dbReference type="VEuPathDB" id="FungiDB:RhiirFUN_018630"/>
<dbReference type="Pfam" id="PF00651">
    <property type="entry name" value="BTB"/>
    <property type="match status" value="1"/>
</dbReference>
<reference evidence="3 4" key="1">
    <citation type="submission" date="2016-04" db="EMBL/GenBank/DDBJ databases">
        <title>Genome analyses suggest a sexual origin of heterokaryosis in a supposedly ancient asexual fungus.</title>
        <authorList>
            <person name="Ropars J."/>
            <person name="Sedzielewska K."/>
            <person name="Noel J."/>
            <person name="Charron P."/>
            <person name="Farinelli L."/>
            <person name="Marton T."/>
            <person name="Kruger M."/>
            <person name="Pelin A."/>
            <person name="Brachmann A."/>
            <person name="Corradi N."/>
        </authorList>
    </citation>
    <scope>NUCLEOTIDE SEQUENCE [LARGE SCALE GENOMIC DNA]</scope>
    <source>
        <strain evidence="3 4">C2</strain>
    </source>
</reference>
<dbReference type="PANTHER" id="PTHR24410">
    <property type="entry name" value="HL07962P-RELATED"/>
    <property type="match status" value="1"/>
</dbReference>
<evidence type="ECO:0000313" key="4">
    <source>
        <dbReference type="Proteomes" id="UP000233469"/>
    </source>
</evidence>
<dbReference type="VEuPathDB" id="FungiDB:FUN_019732"/>
<accession>A0A2N1MRC3</accession>